<protein>
    <recommendedName>
        <fullName evidence="4">FLYWCH-type domain-containing protein</fullName>
    </recommendedName>
</protein>
<reference evidence="3" key="1">
    <citation type="submission" date="2014-01" db="EMBL/GenBank/DDBJ databases">
        <title>The Genome Sequence of Anopheles melas CM1001059_A (V2).</title>
        <authorList>
            <consortium name="The Broad Institute Genomics Platform"/>
            <person name="Neafsey D.E."/>
            <person name="Besansky N."/>
            <person name="Howell P."/>
            <person name="Walton C."/>
            <person name="Young S.K."/>
            <person name="Zeng Q."/>
            <person name="Gargeya S."/>
            <person name="Fitzgerald M."/>
            <person name="Haas B."/>
            <person name="Abouelleil A."/>
            <person name="Allen A.W."/>
            <person name="Alvarado L."/>
            <person name="Arachchi H.M."/>
            <person name="Berlin A.M."/>
            <person name="Chapman S.B."/>
            <person name="Gainer-Dewar J."/>
            <person name="Goldberg J."/>
            <person name="Griggs A."/>
            <person name="Gujja S."/>
            <person name="Hansen M."/>
            <person name="Howarth C."/>
            <person name="Imamovic A."/>
            <person name="Ireland A."/>
            <person name="Larimer J."/>
            <person name="McCowan C."/>
            <person name="Murphy C."/>
            <person name="Pearson M."/>
            <person name="Poon T.W."/>
            <person name="Priest M."/>
            <person name="Roberts A."/>
            <person name="Saif S."/>
            <person name="Shea T."/>
            <person name="Sisk P."/>
            <person name="Sykes S."/>
            <person name="Wortman J."/>
            <person name="Nusbaum C."/>
            <person name="Birren B."/>
        </authorList>
    </citation>
    <scope>NUCLEOTIDE SEQUENCE [LARGE SCALE GENOMIC DNA]</scope>
    <source>
        <strain evidence="3">CM1001059</strain>
    </source>
</reference>
<accession>A0A182UJ88</accession>
<sequence>MRERSDGTVKWICQMNRKTCRVSLKIMKDGSLEMDDQKHNHLQLPEDMDDNFTDEDDDNDDNASAWDETLDDHKNETHNKQINAKVKEEQDYYYALNRANGESLIFQQNRFSKDYSRPDGSTVWRCMTWQPKYKTRPQV</sequence>
<reference evidence="2" key="2">
    <citation type="submission" date="2020-05" db="UniProtKB">
        <authorList>
            <consortium name="EnsemblMetazoa"/>
        </authorList>
    </citation>
    <scope>IDENTIFICATION</scope>
    <source>
        <strain evidence="2">CM1001059</strain>
    </source>
</reference>
<dbReference type="AlphaFoldDB" id="A0A182UJ88"/>
<dbReference type="STRING" id="34690.A0A182UJ88"/>
<evidence type="ECO:0008006" key="4">
    <source>
        <dbReference type="Google" id="ProtNLM"/>
    </source>
</evidence>
<name>A0A182UJ88_9DIPT</name>
<evidence type="ECO:0000313" key="3">
    <source>
        <dbReference type="Proteomes" id="UP000075902"/>
    </source>
</evidence>
<organism evidence="2 3">
    <name type="scientific">Anopheles melas</name>
    <dbReference type="NCBI Taxonomy" id="34690"/>
    <lineage>
        <taxon>Eukaryota</taxon>
        <taxon>Metazoa</taxon>
        <taxon>Ecdysozoa</taxon>
        <taxon>Arthropoda</taxon>
        <taxon>Hexapoda</taxon>
        <taxon>Insecta</taxon>
        <taxon>Pterygota</taxon>
        <taxon>Neoptera</taxon>
        <taxon>Endopterygota</taxon>
        <taxon>Diptera</taxon>
        <taxon>Nematocera</taxon>
        <taxon>Culicoidea</taxon>
        <taxon>Culicidae</taxon>
        <taxon>Anophelinae</taxon>
        <taxon>Anopheles</taxon>
    </lineage>
</organism>
<feature type="region of interest" description="Disordered" evidence="1">
    <location>
        <begin position="34"/>
        <end position="79"/>
    </location>
</feature>
<evidence type="ECO:0000256" key="1">
    <source>
        <dbReference type="SAM" id="MobiDB-lite"/>
    </source>
</evidence>
<keyword evidence="3" id="KW-1185">Reference proteome</keyword>
<dbReference type="VEuPathDB" id="VectorBase:AMEC021390"/>
<dbReference type="EnsemblMetazoa" id="AMEC021390-RA">
    <property type="protein sequence ID" value="AMEC021390-PA"/>
    <property type="gene ID" value="AMEC021390"/>
</dbReference>
<dbReference type="Proteomes" id="UP000075902">
    <property type="component" value="Unassembled WGS sequence"/>
</dbReference>
<feature type="compositionally biased region" description="Acidic residues" evidence="1">
    <location>
        <begin position="46"/>
        <end position="61"/>
    </location>
</feature>
<evidence type="ECO:0000313" key="2">
    <source>
        <dbReference type="EnsemblMetazoa" id="AMEC021390-PA"/>
    </source>
</evidence>
<proteinExistence type="predicted"/>